<dbReference type="GO" id="GO:0022900">
    <property type="term" value="P:electron transport chain"/>
    <property type="evidence" value="ECO:0007669"/>
    <property type="project" value="InterPro"/>
</dbReference>
<sequence length="205" mass="22750">MALLRFSRTLLPSLQLSSTLPEALRSFATDSGSGSPTKKQAQPDDYSLVMKKAGEVSAKVQRNPPEKEVGLVTGAPLEVFKRQAYIYAPAKTASQSGRAKTIHNSSPSPSWKIDFDVQEKWQNPLMGWTSTGDLLENVSRSHLAFYTKEEAINFCQKHGWNYFVAEPNQGRLTRQKRFTGYGDNFSIKRAGIPDLSHLPSNASSK</sequence>
<evidence type="ECO:0000256" key="8">
    <source>
        <dbReference type="ARBA" id="ARBA00023136"/>
    </source>
</evidence>
<evidence type="ECO:0000256" key="2">
    <source>
        <dbReference type="ARBA" id="ARBA00022448"/>
    </source>
</evidence>
<protein>
    <recommendedName>
        <fullName evidence="9">NADH dehydrogenase [ubiquinone] iron-sulfur protein 4, mitochondrial</fullName>
    </recommendedName>
</protein>
<proteinExistence type="inferred from homology"/>
<keyword evidence="4 9" id="KW-0999">Mitochondrion inner membrane</keyword>
<dbReference type="PANTHER" id="PTHR12219">
    <property type="entry name" value="NADH-UBIQUINONE OXIDOREDUCTASE"/>
    <property type="match status" value="1"/>
</dbReference>
<evidence type="ECO:0000256" key="7">
    <source>
        <dbReference type="ARBA" id="ARBA00023128"/>
    </source>
</evidence>
<evidence type="ECO:0000256" key="3">
    <source>
        <dbReference type="ARBA" id="ARBA00022660"/>
    </source>
</evidence>
<keyword evidence="3 9" id="KW-0679">Respiratory chain</keyword>
<evidence type="ECO:0000256" key="9">
    <source>
        <dbReference type="RuleBase" id="RU367010"/>
    </source>
</evidence>
<dbReference type="Gene3D" id="3.30.160.190">
    <property type="entry name" value="atu1810 like domain"/>
    <property type="match status" value="1"/>
</dbReference>
<keyword evidence="6 9" id="KW-0249">Electron transport</keyword>
<evidence type="ECO:0000256" key="5">
    <source>
        <dbReference type="ARBA" id="ARBA00022946"/>
    </source>
</evidence>
<keyword evidence="2 9" id="KW-0813">Transport</keyword>
<dbReference type="Pfam" id="PF04800">
    <property type="entry name" value="NDUS4"/>
    <property type="match status" value="1"/>
</dbReference>
<comment type="function">
    <text evidence="9">Accessory subunit of the mitochondrial membrane respiratory chain NADH dehydrogenase (Complex I), that is believed not to be involved in catalysis. Complex I functions in the transfer of electrons from NADH to the respiratory chain. The immediate electron acceptor for the enzyme is believed to be ubiquinone.</text>
</comment>
<dbReference type="AlphaFoldDB" id="A0A7S3VIW6"/>
<accession>A0A7S3VIW6</accession>
<name>A0A7S3VIW6_DUNTE</name>
<dbReference type="InterPro" id="IPR006885">
    <property type="entry name" value="NADH_UbQ_FeS_4_mit-like"/>
</dbReference>
<dbReference type="GO" id="GO:0005743">
    <property type="term" value="C:mitochondrial inner membrane"/>
    <property type="evidence" value="ECO:0007669"/>
    <property type="project" value="UniProtKB-SubCell"/>
</dbReference>
<dbReference type="InterPro" id="IPR038532">
    <property type="entry name" value="NDUFS4-like_sf"/>
</dbReference>
<dbReference type="PANTHER" id="PTHR12219:SF8">
    <property type="entry name" value="NADH DEHYDROGENASE [UBIQUINONE] IRON-SULFUR PROTEIN 4, MITOCHONDRIAL"/>
    <property type="match status" value="1"/>
</dbReference>
<evidence type="ECO:0000256" key="1">
    <source>
        <dbReference type="ARBA" id="ARBA00005882"/>
    </source>
</evidence>
<dbReference type="EMBL" id="HBIP01006966">
    <property type="protein sequence ID" value="CAE0488576.1"/>
    <property type="molecule type" value="Transcribed_RNA"/>
</dbReference>
<gene>
    <name evidence="10" type="ORF">DTER00134_LOCUS3640</name>
</gene>
<keyword evidence="8 9" id="KW-0472">Membrane</keyword>
<comment type="subcellular location">
    <subcellularLocation>
        <location evidence="9">Mitochondrion inner membrane</location>
        <topology evidence="9">Peripheral membrane protein</topology>
        <orientation evidence="9">Matrix side</orientation>
    </subcellularLocation>
</comment>
<keyword evidence="5 9" id="KW-0809">Transit peptide</keyword>
<evidence type="ECO:0000256" key="6">
    <source>
        <dbReference type="ARBA" id="ARBA00022982"/>
    </source>
</evidence>
<keyword evidence="7 9" id="KW-0496">Mitochondrion</keyword>
<evidence type="ECO:0000256" key="4">
    <source>
        <dbReference type="ARBA" id="ARBA00022792"/>
    </source>
</evidence>
<comment type="similarity">
    <text evidence="1 9">Belongs to the complex I NDUFS4 subunit family.</text>
</comment>
<organism evidence="10">
    <name type="scientific">Dunaliella tertiolecta</name>
    <name type="common">Green alga</name>
    <dbReference type="NCBI Taxonomy" id="3047"/>
    <lineage>
        <taxon>Eukaryota</taxon>
        <taxon>Viridiplantae</taxon>
        <taxon>Chlorophyta</taxon>
        <taxon>core chlorophytes</taxon>
        <taxon>Chlorophyceae</taxon>
        <taxon>CS clade</taxon>
        <taxon>Chlamydomonadales</taxon>
        <taxon>Dunaliellaceae</taxon>
        <taxon>Dunaliella</taxon>
    </lineage>
</organism>
<reference evidence="10" key="1">
    <citation type="submission" date="2021-01" db="EMBL/GenBank/DDBJ databases">
        <authorList>
            <person name="Corre E."/>
            <person name="Pelletier E."/>
            <person name="Niang G."/>
            <person name="Scheremetjew M."/>
            <person name="Finn R."/>
            <person name="Kale V."/>
            <person name="Holt S."/>
            <person name="Cochrane G."/>
            <person name="Meng A."/>
            <person name="Brown T."/>
            <person name="Cohen L."/>
        </authorList>
    </citation>
    <scope>NUCLEOTIDE SEQUENCE</scope>
    <source>
        <strain evidence="10">CCMP1320</strain>
    </source>
</reference>
<evidence type="ECO:0000313" key="10">
    <source>
        <dbReference type="EMBL" id="CAE0488576.1"/>
    </source>
</evidence>